<comment type="similarity">
    <text evidence="1 2">Belongs to the ArsC family.</text>
</comment>
<name>A0ABX2T4K9_9PROT</name>
<evidence type="ECO:0000313" key="3">
    <source>
        <dbReference type="EMBL" id="NYZ19260.1"/>
    </source>
</evidence>
<dbReference type="Gene3D" id="3.40.30.10">
    <property type="entry name" value="Glutaredoxin"/>
    <property type="match status" value="1"/>
</dbReference>
<evidence type="ECO:0000256" key="2">
    <source>
        <dbReference type="PROSITE-ProRule" id="PRU01282"/>
    </source>
</evidence>
<protein>
    <submittedName>
        <fullName evidence="3">Nitrogen fixation protein NifO</fullName>
    </submittedName>
</protein>
<evidence type="ECO:0000313" key="4">
    <source>
        <dbReference type="Proteomes" id="UP000584642"/>
    </source>
</evidence>
<dbReference type="PROSITE" id="PS51353">
    <property type="entry name" value="ARSC"/>
    <property type="match status" value="1"/>
</dbReference>
<reference evidence="3 4" key="1">
    <citation type="submission" date="2020-05" db="EMBL/GenBank/DDBJ databases">
        <title>Azospirillum oleiclasticum sp. nov, a nitrogen-fixing and heavy crude oil-emulsifying bacterium isolated from the crude oil of Yumen Oilfield.</title>
        <authorList>
            <person name="Wu D."/>
            <person name="Cai M."/>
            <person name="Zhang X."/>
        </authorList>
    </citation>
    <scope>NUCLEOTIDE SEQUENCE [LARGE SCALE GENOMIC DNA]</scope>
    <source>
        <strain evidence="3 4">ROY-1-1-2</strain>
    </source>
</reference>
<organism evidence="3 4">
    <name type="scientific">Azospirillum oleiclasticum</name>
    <dbReference type="NCBI Taxonomy" id="2735135"/>
    <lineage>
        <taxon>Bacteria</taxon>
        <taxon>Pseudomonadati</taxon>
        <taxon>Pseudomonadota</taxon>
        <taxon>Alphaproteobacteria</taxon>
        <taxon>Rhodospirillales</taxon>
        <taxon>Azospirillaceae</taxon>
        <taxon>Azospirillum</taxon>
    </lineage>
</organism>
<dbReference type="Pfam" id="PF03960">
    <property type="entry name" value="ArsC"/>
    <property type="match status" value="1"/>
</dbReference>
<comment type="caution">
    <text evidence="3">The sequence shown here is derived from an EMBL/GenBank/DDBJ whole genome shotgun (WGS) entry which is preliminary data.</text>
</comment>
<dbReference type="NCBIfam" id="TIGR01616">
    <property type="entry name" value="nitro_assoc"/>
    <property type="match status" value="1"/>
</dbReference>
<proteinExistence type="inferred from homology"/>
<dbReference type="InterPro" id="IPR036249">
    <property type="entry name" value="Thioredoxin-like_sf"/>
</dbReference>
<dbReference type="Proteomes" id="UP000584642">
    <property type="component" value="Unassembled WGS sequence"/>
</dbReference>
<dbReference type="EMBL" id="JABFDB010000002">
    <property type="protein sequence ID" value="NYZ19260.1"/>
    <property type="molecule type" value="Genomic_DNA"/>
</dbReference>
<dbReference type="SUPFAM" id="SSF52833">
    <property type="entry name" value="Thioredoxin-like"/>
    <property type="match status" value="1"/>
</dbReference>
<dbReference type="InterPro" id="IPR006503">
    <property type="entry name" value="Nase-assoc"/>
</dbReference>
<dbReference type="PANTHER" id="PTHR30041:SF8">
    <property type="entry name" value="PROTEIN YFFB"/>
    <property type="match status" value="1"/>
</dbReference>
<dbReference type="PANTHER" id="PTHR30041">
    <property type="entry name" value="ARSENATE REDUCTASE"/>
    <property type="match status" value="1"/>
</dbReference>
<dbReference type="InterPro" id="IPR006660">
    <property type="entry name" value="Arsenate_reductase-like"/>
</dbReference>
<gene>
    <name evidence="3" type="ORF">HND93_06015</name>
</gene>
<dbReference type="RefSeq" id="WP_180281026.1">
    <property type="nucleotide sequence ID" value="NZ_JABFDB010000002.1"/>
</dbReference>
<evidence type="ECO:0000256" key="1">
    <source>
        <dbReference type="ARBA" id="ARBA00007198"/>
    </source>
</evidence>
<sequence length="143" mass="15705">MADVIFFGMPTCPANAKQKQQLKAAGHAVSERDLSQELLTRDTLRAFFGDRPVDEWFNRRAAAVKQGSIDPATIGADAALDAMLADRELIRRPLIQAGDRREAGFDPNILHAWIGLAPSGEACDDKHARGVCDHGHHHFPKRA</sequence>
<accession>A0ABX2T4K9</accession>
<keyword evidence="4" id="KW-1185">Reference proteome</keyword>